<name>A0ABV1FMI4_9BACT</name>
<evidence type="ECO:0000313" key="2">
    <source>
        <dbReference type="EMBL" id="MEQ2485618.1"/>
    </source>
</evidence>
<evidence type="ECO:0000313" key="3">
    <source>
        <dbReference type="Proteomes" id="UP001487296"/>
    </source>
</evidence>
<sequence>MRPVVKLAPGKYPCGDDSLTIKTDYHPNYRDAKPHLIFNLGCMCSYCEKAFDDERELAVEHIQAKRYKDENGNYPYAALETKWENFLLSCATCNGRDNKGDKNVVYGECHLPHLNNTFLSFQYKAGGVVNVNPNLTGKSLANAEALRKLVGLNKGPMDSKSKDRRWFVRTEKWDLAMRYLYKYESKKVDIETIIDLVKGHGCWSIWFTIFKEHPEVRKELIEQFPGTAKECFDSANNYEPIPRNPKNTIDPV</sequence>
<keyword evidence="2" id="KW-0540">Nuclease</keyword>
<comment type="caution">
    <text evidence="2">The sequence shown here is derived from an EMBL/GenBank/DDBJ whole genome shotgun (WGS) entry which is preliminary data.</text>
</comment>
<accession>A0ABV1FMI4</accession>
<evidence type="ECO:0000259" key="1">
    <source>
        <dbReference type="Pfam" id="PF01844"/>
    </source>
</evidence>
<feature type="domain" description="HNH" evidence="1">
    <location>
        <begin position="44"/>
        <end position="98"/>
    </location>
</feature>
<proteinExistence type="predicted"/>
<dbReference type="Gene3D" id="1.10.30.50">
    <property type="match status" value="1"/>
</dbReference>
<dbReference type="Proteomes" id="UP001487296">
    <property type="component" value="Unassembled WGS sequence"/>
</dbReference>
<organism evidence="2 3">
    <name type="scientific">Hallella faecis</name>
    <dbReference type="NCBI Taxonomy" id="2841596"/>
    <lineage>
        <taxon>Bacteria</taxon>
        <taxon>Pseudomonadati</taxon>
        <taxon>Bacteroidota</taxon>
        <taxon>Bacteroidia</taxon>
        <taxon>Bacteroidales</taxon>
        <taxon>Prevotellaceae</taxon>
        <taxon>Hallella</taxon>
    </lineage>
</organism>
<dbReference type="EMBL" id="JBBNFP010000002">
    <property type="protein sequence ID" value="MEQ2485618.1"/>
    <property type="molecule type" value="Genomic_DNA"/>
</dbReference>
<protein>
    <submittedName>
        <fullName evidence="2">HNH endonuclease</fullName>
    </submittedName>
</protein>
<dbReference type="GO" id="GO:0004519">
    <property type="term" value="F:endonuclease activity"/>
    <property type="evidence" value="ECO:0007669"/>
    <property type="project" value="UniProtKB-KW"/>
</dbReference>
<dbReference type="Pfam" id="PF01844">
    <property type="entry name" value="HNH"/>
    <property type="match status" value="1"/>
</dbReference>
<keyword evidence="2" id="KW-0255">Endonuclease</keyword>
<dbReference type="RefSeq" id="WP_215758562.1">
    <property type="nucleotide sequence ID" value="NZ_JAHKBE010000001.1"/>
</dbReference>
<gene>
    <name evidence="2" type="ORF">AAAT34_00950</name>
</gene>
<dbReference type="InterPro" id="IPR002711">
    <property type="entry name" value="HNH"/>
</dbReference>
<keyword evidence="3" id="KW-1185">Reference proteome</keyword>
<keyword evidence="2" id="KW-0378">Hydrolase</keyword>
<reference evidence="2 3" key="1">
    <citation type="submission" date="2024-04" db="EMBL/GenBank/DDBJ databases">
        <title>Human intestinal bacterial collection.</title>
        <authorList>
            <person name="Pauvert C."/>
            <person name="Hitch T.C.A."/>
            <person name="Clavel T."/>
        </authorList>
    </citation>
    <scope>NUCLEOTIDE SEQUENCE [LARGE SCALE GENOMIC DNA]</scope>
    <source>
        <strain evidence="2 3">CLA-AA-H145</strain>
    </source>
</reference>